<feature type="non-terminal residue" evidence="2">
    <location>
        <position position="105"/>
    </location>
</feature>
<feature type="compositionally biased region" description="Basic and acidic residues" evidence="1">
    <location>
        <begin position="8"/>
        <end position="26"/>
    </location>
</feature>
<accession>A0A6H5HTY6</accession>
<reference evidence="2 3" key="1">
    <citation type="submission" date="2020-02" db="EMBL/GenBank/DDBJ databases">
        <authorList>
            <person name="Ferguson B K."/>
        </authorList>
    </citation>
    <scope>NUCLEOTIDE SEQUENCE [LARGE SCALE GENOMIC DNA]</scope>
</reference>
<proteinExistence type="predicted"/>
<protein>
    <submittedName>
        <fullName evidence="2">Uncharacterized protein</fullName>
    </submittedName>
</protein>
<feature type="region of interest" description="Disordered" evidence="1">
    <location>
        <begin position="74"/>
        <end position="105"/>
    </location>
</feature>
<sequence length="105" mass="11661">MFPFSCQDGEHHEEDVVIEEKSESRRTSATSGDILDSTGRPLFGGLKALQSETMPTQTNQLSELVDRNTRLVQGETRMESTKTVMTSHSSMTSDGKVSVKRNVVR</sequence>
<dbReference type="OrthoDB" id="10017054at2759"/>
<feature type="compositionally biased region" description="Polar residues" evidence="1">
    <location>
        <begin position="81"/>
        <end position="95"/>
    </location>
</feature>
<evidence type="ECO:0000256" key="1">
    <source>
        <dbReference type="SAM" id="MobiDB-lite"/>
    </source>
</evidence>
<dbReference type="AlphaFoldDB" id="A0A6H5HTY6"/>
<name>A0A6H5HTY6_9HEMI</name>
<dbReference type="Proteomes" id="UP000479000">
    <property type="component" value="Unassembled WGS sequence"/>
</dbReference>
<feature type="region of interest" description="Disordered" evidence="1">
    <location>
        <begin position="1"/>
        <end position="40"/>
    </location>
</feature>
<keyword evidence="3" id="KW-1185">Reference proteome</keyword>
<gene>
    <name evidence="2" type="ORF">NTEN_LOCUS23802</name>
</gene>
<organism evidence="2 3">
    <name type="scientific">Nesidiocoris tenuis</name>
    <dbReference type="NCBI Taxonomy" id="355587"/>
    <lineage>
        <taxon>Eukaryota</taxon>
        <taxon>Metazoa</taxon>
        <taxon>Ecdysozoa</taxon>
        <taxon>Arthropoda</taxon>
        <taxon>Hexapoda</taxon>
        <taxon>Insecta</taxon>
        <taxon>Pterygota</taxon>
        <taxon>Neoptera</taxon>
        <taxon>Paraneoptera</taxon>
        <taxon>Hemiptera</taxon>
        <taxon>Heteroptera</taxon>
        <taxon>Panheteroptera</taxon>
        <taxon>Cimicomorpha</taxon>
        <taxon>Miridae</taxon>
        <taxon>Dicyphina</taxon>
        <taxon>Nesidiocoris</taxon>
    </lineage>
</organism>
<dbReference type="EMBL" id="CADCXU010035115">
    <property type="protein sequence ID" value="CAB0020204.1"/>
    <property type="molecule type" value="Genomic_DNA"/>
</dbReference>
<evidence type="ECO:0000313" key="3">
    <source>
        <dbReference type="Proteomes" id="UP000479000"/>
    </source>
</evidence>
<evidence type="ECO:0000313" key="2">
    <source>
        <dbReference type="EMBL" id="CAB0020204.1"/>
    </source>
</evidence>